<sequence length="149" mass="16861">MTLDTPQRGRFVGREHRFPVRVFFEDTDLSGVVYHANYLRFMERARSDMLAASGIDQRQAWEAGEGVYVVADLRIRFRRPARLDDALIVVSTLGGFTAASATIHQRVMLEREVLTEAEVLAAFVAPNGGKPRRQPRAWLTIFEGLLEDV</sequence>
<comment type="similarity">
    <text evidence="1">Belongs to the 4-hydroxybenzoyl-CoA thioesterase family.</text>
</comment>
<keyword evidence="2" id="KW-0378">Hydrolase</keyword>
<dbReference type="InterPro" id="IPR006683">
    <property type="entry name" value="Thioestr_dom"/>
</dbReference>
<dbReference type="GO" id="GO:0047617">
    <property type="term" value="F:fatty acyl-CoA hydrolase activity"/>
    <property type="evidence" value="ECO:0007669"/>
    <property type="project" value="TreeGrafter"/>
</dbReference>
<dbReference type="PIRSF" id="PIRSF003230">
    <property type="entry name" value="YbgC"/>
    <property type="match status" value="1"/>
</dbReference>
<evidence type="ECO:0000313" key="4">
    <source>
        <dbReference type="EMBL" id="GAO39985.1"/>
    </source>
</evidence>
<dbReference type="PANTHER" id="PTHR31793:SF37">
    <property type="entry name" value="ACYL-COA THIOESTER HYDROLASE YBGC"/>
    <property type="match status" value="1"/>
</dbReference>
<dbReference type="RefSeq" id="WP_046348793.1">
    <property type="nucleotide sequence ID" value="NZ_BBWU01000042.1"/>
</dbReference>
<dbReference type="Gene3D" id="3.10.129.10">
    <property type="entry name" value="Hotdog Thioesterase"/>
    <property type="match status" value="1"/>
</dbReference>
<dbReference type="CDD" id="cd00586">
    <property type="entry name" value="4HBT"/>
    <property type="match status" value="1"/>
</dbReference>
<gene>
    <name evidence="4" type="ORF">SCH01S_42_00280</name>
</gene>
<reference evidence="4 5" key="1">
    <citation type="submission" date="2015-04" db="EMBL/GenBank/DDBJ databases">
        <title>Whole genome shotgun sequence of Sphingomonas changbaiensis NBRC 104936.</title>
        <authorList>
            <person name="Katano-Makiyama Y."/>
            <person name="Hosoyama A."/>
            <person name="Hashimoto M."/>
            <person name="Noguchi M."/>
            <person name="Tsuchikane K."/>
            <person name="Ohji S."/>
            <person name="Yamazoe A."/>
            <person name="Ichikawa N."/>
            <person name="Kimura A."/>
            <person name="Fujita N."/>
        </authorList>
    </citation>
    <scope>NUCLEOTIDE SEQUENCE [LARGE SCALE GENOMIC DNA]</scope>
    <source>
        <strain evidence="4 5">NBRC 104936</strain>
    </source>
</reference>
<dbReference type="PROSITE" id="PS01328">
    <property type="entry name" value="4HBCOA_THIOESTERASE"/>
    <property type="match status" value="1"/>
</dbReference>
<proteinExistence type="inferred from homology"/>
<evidence type="ECO:0000256" key="2">
    <source>
        <dbReference type="ARBA" id="ARBA00022801"/>
    </source>
</evidence>
<protein>
    <submittedName>
        <fullName evidence="4">Putative thioesterase</fullName>
    </submittedName>
</protein>
<feature type="domain" description="Thioesterase" evidence="3">
    <location>
        <begin position="31"/>
        <end position="112"/>
    </location>
</feature>
<evidence type="ECO:0000259" key="3">
    <source>
        <dbReference type="Pfam" id="PF03061"/>
    </source>
</evidence>
<dbReference type="SUPFAM" id="SSF54637">
    <property type="entry name" value="Thioesterase/thiol ester dehydrase-isomerase"/>
    <property type="match status" value="1"/>
</dbReference>
<dbReference type="InterPro" id="IPR008272">
    <property type="entry name" value="HB-CoA_thioesterase_AS"/>
</dbReference>
<dbReference type="STRING" id="1219043.SCH01S_42_00280"/>
<dbReference type="Pfam" id="PF03061">
    <property type="entry name" value="4HBT"/>
    <property type="match status" value="1"/>
</dbReference>
<dbReference type="PANTHER" id="PTHR31793">
    <property type="entry name" value="4-HYDROXYBENZOYL-COA THIOESTERASE FAMILY MEMBER"/>
    <property type="match status" value="1"/>
</dbReference>
<dbReference type="Proteomes" id="UP000033202">
    <property type="component" value="Unassembled WGS sequence"/>
</dbReference>
<evidence type="ECO:0000256" key="1">
    <source>
        <dbReference type="ARBA" id="ARBA00005953"/>
    </source>
</evidence>
<evidence type="ECO:0000313" key="5">
    <source>
        <dbReference type="Proteomes" id="UP000033202"/>
    </source>
</evidence>
<dbReference type="AlphaFoldDB" id="A0A0E9MS86"/>
<keyword evidence="5" id="KW-1185">Reference proteome</keyword>
<accession>A0A0E9MS86</accession>
<dbReference type="InterPro" id="IPR050563">
    <property type="entry name" value="4-hydroxybenzoyl-CoA_TE"/>
</dbReference>
<comment type="caution">
    <text evidence="4">The sequence shown here is derived from an EMBL/GenBank/DDBJ whole genome shotgun (WGS) entry which is preliminary data.</text>
</comment>
<dbReference type="EMBL" id="BBWU01000042">
    <property type="protein sequence ID" value="GAO39985.1"/>
    <property type="molecule type" value="Genomic_DNA"/>
</dbReference>
<dbReference type="InterPro" id="IPR006684">
    <property type="entry name" value="YbgC/YbaW"/>
</dbReference>
<dbReference type="FunFam" id="3.10.129.10:FF:000004">
    <property type="entry name" value="Tol-pal system-associated acyl-CoA thioesterase"/>
    <property type="match status" value="1"/>
</dbReference>
<dbReference type="NCBIfam" id="TIGR00051">
    <property type="entry name" value="YbgC/FadM family acyl-CoA thioesterase"/>
    <property type="match status" value="1"/>
</dbReference>
<name>A0A0E9MS86_9SPHN</name>
<dbReference type="InterPro" id="IPR029069">
    <property type="entry name" value="HotDog_dom_sf"/>
</dbReference>
<dbReference type="OrthoDB" id="9808429at2"/>
<organism evidence="4 5">
    <name type="scientific">Sphingomonas changbaiensis NBRC 104936</name>
    <dbReference type="NCBI Taxonomy" id="1219043"/>
    <lineage>
        <taxon>Bacteria</taxon>
        <taxon>Pseudomonadati</taxon>
        <taxon>Pseudomonadota</taxon>
        <taxon>Alphaproteobacteria</taxon>
        <taxon>Sphingomonadales</taxon>
        <taxon>Sphingomonadaceae</taxon>
        <taxon>Sphingomonas</taxon>
    </lineage>
</organism>